<dbReference type="EMBL" id="FO082843">
    <property type="protein sequence ID" value="CCF61477.1"/>
    <property type="molecule type" value="Genomic_DNA"/>
</dbReference>
<reference evidence="2 3" key="1">
    <citation type="journal article" date="2012" name="J. Bacteriol.">
        <title>Genome sequence of the human- and animal-pathogenic strain Nocardia cyriacigeorgica GUH-2.</title>
        <authorList>
            <person name="Zoropogui A."/>
            <person name="Pujic P."/>
            <person name="Normand P."/>
            <person name="Barbe V."/>
            <person name="Beaman B."/>
            <person name="Beaman L."/>
            <person name="Boiron P."/>
            <person name="Colinon C."/>
            <person name="Deredjian A."/>
            <person name="Graindorge A."/>
            <person name="Mangenot S."/>
            <person name="Nazaret S."/>
            <person name="Neto M."/>
            <person name="Petit S."/>
            <person name="Roche D."/>
            <person name="Vallenet D."/>
            <person name="Rodriguez-Nava V."/>
            <person name="Richard Y."/>
            <person name="Cournoyer B."/>
            <person name="Blaha D."/>
        </authorList>
    </citation>
    <scope>NUCLEOTIDE SEQUENCE [LARGE SCALE GENOMIC DNA]</scope>
    <source>
        <strain evidence="2 3">GUH-2</strain>
    </source>
</reference>
<gene>
    <name evidence="2" type="ordered locus">NOCYR_0662</name>
</gene>
<protein>
    <submittedName>
        <fullName evidence="2">Uncharacterized protein</fullName>
    </submittedName>
</protein>
<dbReference type="Proteomes" id="UP000008190">
    <property type="component" value="Chromosome"/>
</dbReference>
<accession>H6QY29</accession>
<evidence type="ECO:0000313" key="3">
    <source>
        <dbReference type="Proteomes" id="UP000008190"/>
    </source>
</evidence>
<name>H6QY29_NOCCG</name>
<dbReference type="AlphaFoldDB" id="H6QY29"/>
<proteinExistence type="predicted"/>
<organism evidence="2 3">
    <name type="scientific">Nocardia cyriacigeorgica (strain GUH-2)</name>
    <dbReference type="NCBI Taxonomy" id="1127134"/>
    <lineage>
        <taxon>Bacteria</taxon>
        <taxon>Bacillati</taxon>
        <taxon>Actinomycetota</taxon>
        <taxon>Actinomycetes</taxon>
        <taxon>Mycobacteriales</taxon>
        <taxon>Nocardiaceae</taxon>
        <taxon>Nocardia</taxon>
    </lineage>
</organism>
<dbReference type="HOGENOM" id="CLU_3423003_0_0_11"/>
<dbReference type="KEGG" id="ncy:NOCYR_0662"/>
<evidence type="ECO:0000256" key="1">
    <source>
        <dbReference type="SAM" id="MobiDB-lite"/>
    </source>
</evidence>
<feature type="region of interest" description="Disordered" evidence="1">
    <location>
        <begin position="1"/>
        <end position="23"/>
    </location>
</feature>
<sequence>MHFCKSRRKTRGIEIYPQGTAHG</sequence>
<evidence type="ECO:0000313" key="2">
    <source>
        <dbReference type="EMBL" id="CCF61477.1"/>
    </source>
</evidence>
<feature type="compositionally biased region" description="Basic residues" evidence="1">
    <location>
        <begin position="1"/>
        <end position="10"/>
    </location>
</feature>
<keyword evidence="3" id="KW-1185">Reference proteome</keyword>